<keyword evidence="2" id="KW-0808">Transferase</keyword>
<dbReference type="GO" id="GO:0006396">
    <property type="term" value="P:RNA processing"/>
    <property type="evidence" value="ECO:0007669"/>
    <property type="project" value="InterPro"/>
</dbReference>
<evidence type="ECO:0000256" key="1">
    <source>
        <dbReference type="ARBA" id="ARBA00022603"/>
    </source>
</evidence>
<dbReference type="PANTHER" id="PTHR46429">
    <property type="entry name" value="23S RRNA (GUANOSINE-2'-O-)-METHYLTRANSFERASE RLMB"/>
    <property type="match status" value="1"/>
</dbReference>
<name>A0A8J6XZG2_9BACT</name>
<dbReference type="SUPFAM" id="SSF75217">
    <property type="entry name" value="alpha/beta knot"/>
    <property type="match status" value="1"/>
</dbReference>
<dbReference type="CDD" id="cd20335">
    <property type="entry name" value="BRcat_RBR"/>
    <property type="match status" value="1"/>
</dbReference>
<keyword evidence="1 5" id="KW-0489">Methyltransferase</keyword>
<evidence type="ECO:0000259" key="4">
    <source>
        <dbReference type="Pfam" id="PF00588"/>
    </source>
</evidence>
<feature type="region of interest" description="Disordered" evidence="3">
    <location>
        <begin position="43"/>
        <end position="62"/>
    </location>
</feature>
<dbReference type="GO" id="GO:0032259">
    <property type="term" value="P:methylation"/>
    <property type="evidence" value="ECO:0007669"/>
    <property type="project" value="UniProtKB-KW"/>
</dbReference>
<evidence type="ECO:0000313" key="6">
    <source>
        <dbReference type="Proteomes" id="UP000648239"/>
    </source>
</evidence>
<dbReference type="GO" id="GO:0005829">
    <property type="term" value="C:cytosol"/>
    <property type="evidence" value="ECO:0007669"/>
    <property type="project" value="TreeGrafter"/>
</dbReference>
<reference evidence="5 6" key="1">
    <citation type="submission" date="2020-08" db="EMBL/GenBank/DDBJ databases">
        <title>Acidobacteriota in marine sediments use diverse sulfur dissimilation pathways.</title>
        <authorList>
            <person name="Wasmund K."/>
        </authorList>
    </citation>
    <scope>NUCLEOTIDE SEQUENCE [LARGE SCALE GENOMIC DNA]</scope>
    <source>
        <strain evidence="5">MAG AM4</strain>
    </source>
</reference>
<evidence type="ECO:0000313" key="5">
    <source>
        <dbReference type="EMBL" id="MBD3867194.1"/>
    </source>
</evidence>
<dbReference type="AlphaFoldDB" id="A0A8J6XZG2"/>
<dbReference type="Proteomes" id="UP000648239">
    <property type="component" value="Unassembled WGS sequence"/>
</dbReference>
<protein>
    <submittedName>
        <fullName evidence="5">TrmH family RNA methyltransferase</fullName>
    </submittedName>
</protein>
<dbReference type="InterPro" id="IPR029026">
    <property type="entry name" value="tRNA_m1G_MTases_N"/>
</dbReference>
<dbReference type="Gene3D" id="3.40.1280.10">
    <property type="match status" value="1"/>
</dbReference>
<dbReference type="InterPro" id="IPR001537">
    <property type="entry name" value="SpoU_MeTrfase"/>
</dbReference>
<dbReference type="Pfam" id="PF00588">
    <property type="entry name" value="SpoU_methylase"/>
    <property type="match status" value="1"/>
</dbReference>
<evidence type="ECO:0000256" key="2">
    <source>
        <dbReference type="ARBA" id="ARBA00022679"/>
    </source>
</evidence>
<dbReference type="InterPro" id="IPR029028">
    <property type="entry name" value="Alpha/beta_knot_MTases"/>
</dbReference>
<dbReference type="EMBL" id="JACXWD010000007">
    <property type="protein sequence ID" value="MBD3867194.1"/>
    <property type="molecule type" value="Genomic_DNA"/>
</dbReference>
<proteinExistence type="predicted"/>
<dbReference type="PANTHER" id="PTHR46429:SF1">
    <property type="entry name" value="23S RRNA (GUANOSINE-2'-O-)-METHYLTRANSFERASE RLMB"/>
    <property type="match status" value="1"/>
</dbReference>
<gene>
    <name evidence="5" type="ORF">IFK94_03630</name>
</gene>
<dbReference type="GO" id="GO:0008173">
    <property type="term" value="F:RNA methyltransferase activity"/>
    <property type="evidence" value="ECO:0007669"/>
    <property type="project" value="InterPro"/>
</dbReference>
<comment type="caution">
    <text evidence="5">The sequence shown here is derived from an EMBL/GenBank/DDBJ whole genome shotgun (WGS) entry which is preliminary data.</text>
</comment>
<organism evidence="5 6">
    <name type="scientific">Candidatus Polarisedimenticola svalbardensis</name>
    <dbReference type="NCBI Taxonomy" id="2886004"/>
    <lineage>
        <taxon>Bacteria</taxon>
        <taxon>Pseudomonadati</taxon>
        <taxon>Acidobacteriota</taxon>
        <taxon>Candidatus Polarisedimenticolia</taxon>
        <taxon>Candidatus Polarisedimenticolales</taxon>
        <taxon>Candidatus Polarisedimenticolaceae</taxon>
        <taxon>Candidatus Polarisedimenticola</taxon>
    </lineage>
</organism>
<dbReference type="GO" id="GO:0003723">
    <property type="term" value="F:RNA binding"/>
    <property type="evidence" value="ECO:0007669"/>
    <property type="project" value="InterPro"/>
</dbReference>
<evidence type="ECO:0000256" key="3">
    <source>
        <dbReference type="SAM" id="MobiDB-lite"/>
    </source>
</evidence>
<feature type="domain" description="tRNA/rRNA methyltransferase SpoU type" evidence="4">
    <location>
        <begin position="70"/>
        <end position="210"/>
    </location>
</feature>
<sequence length="221" mass="23597">MHDGDRTYRCPRPDCRRLFTDQAAVPGRIIHCPDCNRAMNARPASMDRTLEDRERNSTGGEGAGIPRLPLAVLVDNVRSLWNVGSIFRSSDACGVGLVVLAGITGAPPRDAVAKTALGAEQAVRWRYRAEALAALEQILEEGYTPVALETGAGGSSLQNYRWPERPCLIVGNEIRGISPEVLDACTGSVSIPMRGVKDSLNVAVAFGIAVHHAAGQLAGRD</sequence>
<accession>A0A8J6XZG2</accession>
<dbReference type="InterPro" id="IPR004441">
    <property type="entry name" value="rRNA_MeTrfase_TrmH"/>
</dbReference>